<feature type="region of interest" description="Disordered" evidence="1">
    <location>
        <begin position="178"/>
        <end position="204"/>
    </location>
</feature>
<accession>A0AAE9CXF3</accession>
<sequence length="500" mass="56545">MSTDPSGPTSPEPKRTKIEETEQEEKNVEMETATTTEVAEEPPVPLRKEDVEPKPSTGSETDPSSARTSILPSRTSDTVGEEVSISINISEAKDEPTKDEPDGVSRSATTITEHSLENSDEERTMVELQFRLSPINRCQRQLVIQIAERVQRETDVRIVVFEHLNNLFQLSFLHVRMSSNQPEPSSSKMKNEEEEELKVKEDEQEKAREEKLLLNKTICLRRATNTPTCAPMSFDYILDEPGSDLRSYTSVSRQGIRDLILNAKEVNQLYFGSTPNLTLQNPNEFPYGSFTTERAEAPNALSPKLAKRKEISMYREMISSCQMTDTMKKELEKNESFTRWQRIKNAYRRLLAIDRDIHLRFGWWVIEEPQTLSHSGHTSVLCTRSNTLADEVSIAVDSIGSRSAPIVKQRGSGDIQLEESLYQDVDPEGDIIEPDRPDTPQVDAPESARKGEENPEDRGVQEPLIQQEAVAPAQGAQRRSSSIRNRLATVFPCLMPRTRD</sequence>
<evidence type="ECO:0000256" key="1">
    <source>
        <dbReference type="SAM" id="MobiDB-lite"/>
    </source>
</evidence>
<feature type="compositionally biased region" description="Basic and acidic residues" evidence="1">
    <location>
        <begin position="91"/>
        <end position="103"/>
    </location>
</feature>
<feature type="region of interest" description="Disordered" evidence="1">
    <location>
        <begin position="427"/>
        <end position="484"/>
    </location>
</feature>
<evidence type="ECO:0000313" key="2">
    <source>
        <dbReference type="EMBL" id="ULT86137.1"/>
    </source>
</evidence>
<feature type="compositionally biased region" description="Polar residues" evidence="1">
    <location>
        <begin position="56"/>
        <end position="78"/>
    </location>
</feature>
<dbReference type="EMBL" id="CP090895">
    <property type="protein sequence ID" value="ULT86137.1"/>
    <property type="molecule type" value="Genomic_DNA"/>
</dbReference>
<evidence type="ECO:0000313" key="3">
    <source>
        <dbReference type="Proteomes" id="UP000827892"/>
    </source>
</evidence>
<name>A0AAE9CXF3_CAEBR</name>
<dbReference type="AlphaFoldDB" id="A0AAE9CXF3"/>
<protein>
    <submittedName>
        <fullName evidence="2">Uncharacterized protein</fullName>
    </submittedName>
</protein>
<feature type="region of interest" description="Disordered" evidence="1">
    <location>
        <begin position="1"/>
        <end position="120"/>
    </location>
</feature>
<proteinExistence type="predicted"/>
<feature type="compositionally biased region" description="Basic and acidic residues" evidence="1">
    <location>
        <begin position="446"/>
        <end position="460"/>
    </location>
</feature>
<feature type="compositionally biased region" description="Basic and acidic residues" evidence="1">
    <location>
        <begin position="12"/>
        <end position="29"/>
    </location>
</feature>
<reference evidence="2 3" key="1">
    <citation type="submission" date="2022-02" db="EMBL/GenBank/DDBJ databases">
        <title>Chromosome-level reference genomes for two strains of Caenorhabditis briggsae: an improved platform for comparative genomics.</title>
        <authorList>
            <person name="Stevens L."/>
            <person name="Andersen E.C."/>
        </authorList>
    </citation>
    <scope>NUCLEOTIDE SEQUENCE [LARGE SCALE GENOMIC DNA]</scope>
    <source>
        <strain evidence="2">QX1410_ONT</strain>
        <tissue evidence="2">Whole-organism</tissue>
    </source>
</reference>
<organism evidence="2 3">
    <name type="scientific">Caenorhabditis briggsae</name>
    <dbReference type="NCBI Taxonomy" id="6238"/>
    <lineage>
        <taxon>Eukaryota</taxon>
        <taxon>Metazoa</taxon>
        <taxon>Ecdysozoa</taxon>
        <taxon>Nematoda</taxon>
        <taxon>Chromadorea</taxon>
        <taxon>Rhabditida</taxon>
        <taxon>Rhabditina</taxon>
        <taxon>Rhabditomorpha</taxon>
        <taxon>Rhabditoidea</taxon>
        <taxon>Rhabditidae</taxon>
        <taxon>Peloderinae</taxon>
        <taxon>Caenorhabditis</taxon>
    </lineage>
</organism>
<gene>
    <name evidence="2" type="ORF">L3Y34_006079</name>
</gene>
<dbReference type="Proteomes" id="UP000827892">
    <property type="component" value="Chromosome V"/>
</dbReference>